<evidence type="ECO:0000259" key="2">
    <source>
        <dbReference type="Pfam" id="PF04892"/>
    </source>
</evidence>
<gene>
    <name evidence="3" type="ORF">OTK00_002145</name>
</gene>
<organism evidence="3 4">
    <name type="scientific">Caldicellulosiruptor morganii</name>
    <dbReference type="NCBI Taxonomy" id="1387555"/>
    <lineage>
        <taxon>Bacteria</taxon>
        <taxon>Bacillati</taxon>
        <taxon>Bacillota</taxon>
        <taxon>Bacillota incertae sedis</taxon>
        <taxon>Caldicellulosiruptorales</taxon>
        <taxon>Caldicellulosiruptoraceae</taxon>
        <taxon>Caldicellulosiruptor</taxon>
    </lineage>
</organism>
<feature type="transmembrane region" description="Helical" evidence="1">
    <location>
        <begin position="74"/>
        <end position="94"/>
    </location>
</feature>
<keyword evidence="1" id="KW-1133">Transmembrane helix</keyword>
<name>A0ABY7BLA7_9FIRM</name>
<reference evidence="3" key="1">
    <citation type="submission" date="2022-12" db="EMBL/GenBank/DDBJ databases">
        <authorList>
            <person name="Bing R.G."/>
            <person name="Willard D.J."/>
            <person name="Manesh M.J.H."/>
            <person name="Laemthong T."/>
            <person name="Crosby J.R."/>
            <person name="Kelly R.M."/>
        </authorList>
    </citation>
    <scope>NUCLEOTIDE SEQUENCE</scope>
    <source>
        <strain evidence="3">DSM 8990</strain>
    </source>
</reference>
<keyword evidence="1" id="KW-0812">Transmembrane</keyword>
<dbReference type="EMBL" id="CP113865">
    <property type="protein sequence ID" value="WAM33627.1"/>
    <property type="molecule type" value="Genomic_DNA"/>
</dbReference>
<accession>A0ABY7BLA7</accession>
<evidence type="ECO:0000313" key="3">
    <source>
        <dbReference type="EMBL" id="WAM33627.1"/>
    </source>
</evidence>
<evidence type="ECO:0000256" key="1">
    <source>
        <dbReference type="SAM" id="Phobius"/>
    </source>
</evidence>
<proteinExistence type="predicted"/>
<dbReference type="PIRSF" id="PIRSF019083">
    <property type="entry name" value="UCP019083_VanZ"/>
    <property type="match status" value="1"/>
</dbReference>
<dbReference type="NCBIfam" id="NF037970">
    <property type="entry name" value="vanZ_1"/>
    <property type="match status" value="1"/>
</dbReference>
<keyword evidence="1" id="KW-0472">Membrane</keyword>
<sequence length="166" mass="18615">MNKKTHKLLSWIIVILWLLIIFSLSSQPAKDSNRLSESVTKQVVKATQKVSIPNIQIEPRRNALKKLNDVIRKYAHVAVYLVLGILVINAFVISGIKGCKAFFFSLMFCFLYAATDEIHQVFVPGRGAKATDVLIDGIGAFTGIIIYELIFKICQKTKTESSSKRL</sequence>
<protein>
    <submittedName>
        <fullName evidence="3">VanZ family protein</fullName>
    </submittedName>
</protein>
<keyword evidence="4" id="KW-1185">Reference proteome</keyword>
<evidence type="ECO:0000313" key="4">
    <source>
        <dbReference type="Proteomes" id="UP001164909"/>
    </source>
</evidence>
<dbReference type="InterPro" id="IPR006976">
    <property type="entry name" value="VanZ-like"/>
</dbReference>
<dbReference type="InterPro" id="IPR016747">
    <property type="entry name" value="Phosphotransbutyrylase"/>
</dbReference>
<dbReference type="Proteomes" id="UP001164909">
    <property type="component" value="Chromosome"/>
</dbReference>
<dbReference type="RefSeq" id="WP_045168834.1">
    <property type="nucleotide sequence ID" value="NZ_CP113865.1"/>
</dbReference>
<dbReference type="Pfam" id="PF04892">
    <property type="entry name" value="VanZ"/>
    <property type="match status" value="1"/>
</dbReference>
<feature type="transmembrane region" description="Helical" evidence="1">
    <location>
        <begin position="134"/>
        <end position="154"/>
    </location>
</feature>
<feature type="transmembrane region" description="Helical" evidence="1">
    <location>
        <begin position="101"/>
        <end position="122"/>
    </location>
</feature>
<feature type="domain" description="VanZ-like" evidence="2">
    <location>
        <begin position="11"/>
        <end position="150"/>
    </location>
</feature>